<feature type="compositionally biased region" description="Basic residues" evidence="8">
    <location>
        <begin position="77"/>
        <end position="88"/>
    </location>
</feature>
<keyword evidence="3" id="KW-0963">Cytoplasm</keyword>
<dbReference type="GO" id="GO:0005886">
    <property type="term" value="C:plasma membrane"/>
    <property type="evidence" value="ECO:0007669"/>
    <property type="project" value="UniProtKB-SubCell"/>
</dbReference>
<organism evidence="9 10">
    <name type="scientific">Xyrichtys novacula</name>
    <name type="common">Pearly razorfish</name>
    <name type="synonym">Hemipteronotus novacula</name>
    <dbReference type="NCBI Taxonomy" id="13765"/>
    <lineage>
        <taxon>Eukaryota</taxon>
        <taxon>Metazoa</taxon>
        <taxon>Chordata</taxon>
        <taxon>Craniata</taxon>
        <taxon>Vertebrata</taxon>
        <taxon>Euteleostomi</taxon>
        <taxon>Actinopterygii</taxon>
        <taxon>Neopterygii</taxon>
        <taxon>Teleostei</taxon>
        <taxon>Neoteleostei</taxon>
        <taxon>Acanthomorphata</taxon>
        <taxon>Eupercaria</taxon>
        <taxon>Labriformes</taxon>
        <taxon>Labridae</taxon>
        <taxon>Xyrichtys</taxon>
    </lineage>
</organism>
<evidence type="ECO:0000256" key="7">
    <source>
        <dbReference type="RuleBase" id="RU367060"/>
    </source>
</evidence>
<dbReference type="GO" id="GO:0016055">
    <property type="term" value="P:Wnt signaling pathway"/>
    <property type="evidence" value="ECO:0007669"/>
    <property type="project" value="UniProtKB-UniRule"/>
</dbReference>
<keyword evidence="5" id="KW-0479">Metal-binding</keyword>
<dbReference type="GO" id="GO:0046872">
    <property type="term" value="F:metal ion binding"/>
    <property type="evidence" value="ECO:0007669"/>
    <property type="project" value="UniProtKB-KW"/>
</dbReference>
<dbReference type="GO" id="GO:0005737">
    <property type="term" value="C:cytoplasm"/>
    <property type="evidence" value="ECO:0007669"/>
    <property type="project" value="UniProtKB-SubCell"/>
</dbReference>
<dbReference type="Proteomes" id="UP001178508">
    <property type="component" value="Chromosome 21"/>
</dbReference>
<evidence type="ECO:0000256" key="4">
    <source>
        <dbReference type="ARBA" id="ARBA00022687"/>
    </source>
</evidence>
<evidence type="ECO:0000256" key="1">
    <source>
        <dbReference type="ARBA" id="ARBA00007081"/>
    </source>
</evidence>
<evidence type="ECO:0000256" key="6">
    <source>
        <dbReference type="ARBA" id="ARBA00023136"/>
    </source>
</evidence>
<name>A0AAV1HC14_XYRNO</name>
<protein>
    <recommendedName>
        <fullName evidence="7">Protein naked cuticle homolog</fullName>
    </recommendedName>
</protein>
<sequence length="337" mass="38397">MGKFQSKFAPKRRQNPEGDSLTSNVLNCQRKLEQIHIYKLSENLYVEVKENKSGSSSNLKVSLPRNKMPKESPNIHPHVKNQAKKRSSHVGNVTEPNEDAQQEWVFILYNSQSERDKSSLKHSINEVLEASVKQPNSATFPMRIKLVVLPSSHPEKTPQTAPEKEVNISQEAPVRGRQCVDENRERRNHYMDLAGIENYSSKFEDKGSPSVKHRHSALQHHPAVIRENCTPSDSITGCSNPCSPKNKTTPVVKDKNGGERKLHKLHSKHPASRCSHDLHSQPAVQYTHNKRIRSGVPDAAYIPYSSRGALTSPSKRHEHHHQHEHHHHHHHHHYHPS</sequence>
<dbReference type="GO" id="GO:0090090">
    <property type="term" value="P:negative regulation of canonical Wnt signaling pathway"/>
    <property type="evidence" value="ECO:0007669"/>
    <property type="project" value="UniProtKB-ARBA"/>
</dbReference>
<keyword evidence="6" id="KW-0472">Membrane</keyword>
<dbReference type="InterPro" id="IPR040140">
    <property type="entry name" value="Nkd-like"/>
</dbReference>
<feature type="region of interest" description="Disordered" evidence="8">
    <location>
        <begin position="245"/>
        <end position="276"/>
    </location>
</feature>
<dbReference type="PANTHER" id="PTHR22611">
    <property type="entry name" value="PROTEIN NAKED CUTICLE"/>
    <property type="match status" value="1"/>
</dbReference>
<keyword evidence="2 7" id="KW-1003">Cell membrane</keyword>
<keyword evidence="4 7" id="KW-0879">Wnt signaling pathway</keyword>
<comment type="similarity">
    <text evidence="1 7">Belongs to the NKD family.</text>
</comment>
<gene>
    <name evidence="9" type="ORF">XNOV1_A027631</name>
</gene>
<dbReference type="PANTHER" id="PTHR22611:SF9">
    <property type="entry name" value="PROTEIN NAKED CUTICLE"/>
    <property type="match status" value="1"/>
</dbReference>
<evidence type="ECO:0000256" key="2">
    <source>
        <dbReference type="ARBA" id="ARBA00022475"/>
    </source>
</evidence>
<evidence type="ECO:0000256" key="3">
    <source>
        <dbReference type="ARBA" id="ARBA00022490"/>
    </source>
</evidence>
<comment type="function">
    <text evidence="7">Cell autonomous antagonist of the canonical Wnt signaling pathway.</text>
</comment>
<feature type="region of interest" description="Disordered" evidence="8">
    <location>
        <begin position="303"/>
        <end position="337"/>
    </location>
</feature>
<comment type="subcellular location">
    <subcellularLocation>
        <location evidence="7">Cell membrane</location>
    </subcellularLocation>
    <subcellularLocation>
        <location evidence="7">Cytoplasm</location>
    </subcellularLocation>
</comment>
<reference evidence="9" key="1">
    <citation type="submission" date="2023-08" db="EMBL/GenBank/DDBJ databases">
        <authorList>
            <person name="Alioto T."/>
            <person name="Alioto T."/>
            <person name="Gomez Garrido J."/>
        </authorList>
    </citation>
    <scope>NUCLEOTIDE SEQUENCE</scope>
</reference>
<dbReference type="AlphaFoldDB" id="A0AAV1HC14"/>
<evidence type="ECO:0000256" key="5">
    <source>
        <dbReference type="ARBA" id="ARBA00022723"/>
    </source>
</evidence>
<evidence type="ECO:0000313" key="10">
    <source>
        <dbReference type="Proteomes" id="UP001178508"/>
    </source>
</evidence>
<feature type="compositionally biased region" description="Basic residues" evidence="8">
    <location>
        <begin position="314"/>
        <end position="337"/>
    </location>
</feature>
<feature type="compositionally biased region" description="Basic residues" evidence="8">
    <location>
        <begin position="261"/>
        <end position="271"/>
    </location>
</feature>
<evidence type="ECO:0000256" key="8">
    <source>
        <dbReference type="SAM" id="MobiDB-lite"/>
    </source>
</evidence>
<proteinExistence type="inferred from homology"/>
<dbReference type="EMBL" id="OY660884">
    <property type="protein sequence ID" value="CAJ1083496.1"/>
    <property type="molecule type" value="Genomic_DNA"/>
</dbReference>
<feature type="region of interest" description="Disordered" evidence="8">
    <location>
        <begin position="51"/>
        <end position="96"/>
    </location>
</feature>
<feature type="region of interest" description="Disordered" evidence="8">
    <location>
        <begin position="1"/>
        <end position="23"/>
    </location>
</feature>
<accession>A0AAV1HC14</accession>
<evidence type="ECO:0000313" key="9">
    <source>
        <dbReference type="EMBL" id="CAJ1083496.1"/>
    </source>
</evidence>
<keyword evidence="10" id="KW-1185">Reference proteome</keyword>